<gene>
    <name evidence="1" type="ORF">CC80DRAFT_32273</name>
</gene>
<evidence type="ECO:0000313" key="1">
    <source>
        <dbReference type="EMBL" id="KAF1957703.1"/>
    </source>
</evidence>
<proteinExistence type="predicted"/>
<reference evidence="1" key="1">
    <citation type="journal article" date="2020" name="Stud. Mycol.">
        <title>101 Dothideomycetes genomes: a test case for predicting lifestyles and emergence of pathogens.</title>
        <authorList>
            <person name="Haridas S."/>
            <person name="Albert R."/>
            <person name="Binder M."/>
            <person name="Bloem J."/>
            <person name="Labutti K."/>
            <person name="Salamov A."/>
            <person name="Andreopoulos B."/>
            <person name="Baker S."/>
            <person name="Barry K."/>
            <person name="Bills G."/>
            <person name="Bluhm B."/>
            <person name="Cannon C."/>
            <person name="Castanera R."/>
            <person name="Culley D."/>
            <person name="Daum C."/>
            <person name="Ezra D."/>
            <person name="Gonzalez J."/>
            <person name="Henrissat B."/>
            <person name="Kuo A."/>
            <person name="Liang C."/>
            <person name="Lipzen A."/>
            <person name="Lutzoni F."/>
            <person name="Magnuson J."/>
            <person name="Mondo S."/>
            <person name="Nolan M."/>
            <person name="Ohm R."/>
            <person name="Pangilinan J."/>
            <person name="Park H.-J."/>
            <person name="Ramirez L."/>
            <person name="Alfaro M."/>
            <person name="Sun H."/>
            <person name="Tritt A."/>
            <person name="Yoshinaga Y."/>
            <person name="Zwiers L.-H."/>
            <person name="Turgeon B."/>
            <person name="Goodwin S."/>
            <person name="Spatafora J."/>
            <person name="Crous P."/>
            <person name="Grigoriev I."/>
        </authorList>
    </citation>
    <scope>NUCLEOTIDE SEQUENCE</scope>
    <source>
        <strain evidence="1">CBS 675.92</strain>
    </source>
</reference>
<dbReference type="Proteomes" id="UP000800035">
    <property type="component" value="Unassembled WGS sequence"/>
</dbReference>
<accession>A0A6A5TXW3</accession>
<keyword evidence="2" id="KW-1185">Reference proteome</keyword>
<organism evidence="1 2">
    <name type="scientific">Byssothecium circinans</name>
    <dbReference type="NCBI Taxonomy" id="147558"/>
    <lineage>
        <taxon>Eukaryota</taxon>
        <taxon>Fungi</taxon>
        <taxon>Dikarya</taxon>
        <taxon>Ascomycota</taxon>
        <taxon>Pezizomycotina</taxon>
        <taxon>Dothideomycetes</taxon>
        <taxon>Pleosporomycetidae</taxon>
        <taxon>Pleosporales</taxon>
        <taxon>Massarineae</taxon>
        <taxon>Massarinaceae</taxon>
        <taxon>Byssothecium</taxon>
    </lineage>
</organism>
<dbReference type="EMBL" id="ML976988">
    <property type="protein sequence ID" value="KAF1957703.1"/>
    <property type="molecule type" value="Genomic_DNA"/>
</dbReference>
<protein>
    <submittedName>
        <fullName evidence="1">Uncharacterized protein</fullName>
    </submittedName>
</protein>
<dbReference type="AlphaFoldDB" id="A0A6A5TXW3"/>
<sequence length="151" mass="16634">MRLRHLYKKASVAPGPVGSLGRTALNRTDLRLRMFRPAVNAMQPRQSPGQLGSLAFISHLYKTRHTNAKAATCPYSPLFYAVARLLTNSLCIYGPHELSAVSWGLSPCMTWHCIDLYLLGGSLYFFTLSESYCCRSSAVGTLAFGTERGQA</sequence>
<evidence type="ECO:0000313" key="2">
    <source>
        <dbReference type="Proteomes" id="UP000800035"/>
    </source>
</evidence>
<name>A0A6A5TXW3_9PLEO</name>